<protein>
    <submittedName>
        <fullName evidence="2">Uncharacterized protein</fullName>
    </submittedName>
</protein>
<keyword evidence="3" id="KW-1185">Reference proteome</keyword>
<organism evidence="2 3">
    <name type="scientific">Gordonia oryzae</name>
    <dbReference type="NCBI Taxonomy" id="2487349"/>
    <lineage>
        <taxon>Bacteria</taxon>
        <taxon>Bacillati</taxon>
        <taxon>Actinomycetota</taxon>
        <taxon>Actinomycetes</taxon>
        <taxon>Mycobacteriales</taxon>
        <taxon>Gordoniaceae</taxon>
        <taxon>Gordonia</taxon>
    </lineage>
</organism>
<gene>
    <name evidence="2" type="ORF">EF294_02130</name>
</gene>
<dbReference type="EMBL" id="RKMH01000002">
    <property type="protein sequence ID" value="RPA65585.1"/>
    <property type="molecule type" value="Genomic_DNA"/>
</dbReference>
<keyword evidence="1" id="KW-0472">Membrane</keyword>
<dbReference type="RefSeq" id="WP_123925370.1">
    <property type="nucleotide sequence ID" value="NZ_JBPSDP010000009.1"/>
</dbReference>
<comment type="caution">
    <text evidence="2">The sequence shown here is derived from an EMBL/GenBank/DDBJ whole genome shotgun (WGS) entry which is preliminary data.</text>
</comment>
<feature type="transmembrane region" description="Helical" evidence="1">
    <location>
        <begin position="12"/>
        <end position="35"/>
    </location>
</feature>
<keyword evidence="1" id="KW-0812">Transmembrane</keyword>
<evidence type="ECO:0000313" key="2">
    <source>
        <dbReference type="EMBL" id="RPA65585.1"/>
    </source>
</evidence>
<dbReference type="Proteomes" id="UP000267536">
    <property type="component" value="Unassembled WGS sequence"/>
</dbReference>
<reference evidence="2 3" key="1">
    <citation type="submission" date="2018-11" db="EMBL/GenBank/DDBJ databases">
        <title>Draft genome sequence of Gordonia sp. RS15-1S isolated from rice stems.</title>
        <authorList>
            <person name="Muangham S."/>
        </authorList>
    </citation>
    <scope>NUCLEOTIDE SEQUENCE [LARGE SCALE GENOMIC DNA]</scope>
    <source>
        <strain evidence="2 3">RS15-1S</strain>
    </source>
</reference>
<name>A0A3N4GTD3_9ACTN</name>
<evidence type="ECO:0000256" key="1">
    <source>
        <dbReference type="SAM" id="Phobius"/>
    </source>
</evidence>
<sequence>MTVIEPPGRVLTAIAFGATILAVAAGTRVLTLLVIMGRRRAGRARAAPAEPKVAQTCAEPGWQGCGGPGRNRQCRSCWSPSH</sequence>
<evidence type="ECO:0000313" key="3">
    <source>
        <dbReference type="Proteomes" id="UP000267536"/>
    </source>
</evidence>
<dbReference type="AlphaFoldDB" id="A0A3N4GTD3"/>
<accession>A0A3N4GTD3</accession>
<keyword evidence="1" id="KW-1133">Transmembrane helix</keyword>
<proteinExistence type="predicted"/>